<keyword evidence="1" id="KW-0175">Coiled coil</keyword>
<gene>
    <name evidence="4" type="ORF">DYB35_001282</name>
    <name evidence="5" type="ORF">DYB37_005734</name>
</gene>
<evidence type="ECO:0000313" key="6">
    <source>
        <dbReference type="Proteomes" id="UP000285430"/>
    </source>
</evidence>
<dbReference type="VEuPathDB" id="FungiDB:H257_07413"/>
<dbReference type="Proteomes" id="UP000285430">
    <property type="component" value="Unassembled WGS sequence"/>
</dbReference>
<dbReference type="EMBL" id="QUTG01003982">
    <property type="protein sequence ID" value="RHY89543.1"/>
    <property type="molecule type" value="Genomic_DNA"/>
</dbReference>
<dbReference type="InterPro" id="IPR019448">
    <property type="entry name" value="NT-C2"/>
</dbReference>
<sequence length="875" mass="97278">MSRFLRAATHAGKTGVGFNVQIVLHKLTSSDPDAKELEMVYPVVTRGSHKVKGTPAPILSSRQVHWTEETLSFHCTMYRTKQATFQAKSFTVDVVKAKGDAVLCTFEVDLAQYTSEKNHGSNSYSLVVQPKKAWGNGSLMVHTNPVELFTEVSLACACVDVARNGFGYRQDESEASSATHNHHDDDVQAPPSSVSFAAQIIKYDRANKDLQAKLDAALLQLSQAAKPPSVSDEDVGYRAKYDALAVAHAAMQDELVSVKEKKAKAEKEVVLRRTELQAAMESSSRVNVVQLERIRHLTSVNEELKGKVQEYIQAATRTAAESAPIVALRHVSSWSEGVGPQALAKPVDADLTYTPVAASNTVAAELLRLQQDKKALEEKATKMQCDVESLENQLFERSSELQQVLELHAHCNHSLSLKATELAKAHEEIVRLQMQRTSAATISVDHQDNASGEADALVEMLQRTVAELQEEVSVLQTKNSQLRDAKSKVETELEAQLAKTTEAVPPPSAEMEVVRNVLSSSSSATRPNDDDVLSRRQASTVLDAEVGYLKQQVRQLKDEHDRVQNELAEKTDELHRALDMHARMQRDSVQQLNQAEAQLEAEGHRLLVLQAQIDCLKQEKDQWIGEKYALEKSVAVESSEKQRHLEALAALKVVNEEVIVARIEEAHALHTAELTSLKSDMAATIDENQQLQAELDESQLEIQKLKHRIDQQVDATNDEMEQLLQQRNDEWMAAKDELNQLKAQQADEKAKREGGGGDDEGSDVKQVEEEVKLAKDQLTSCELELESLKVVNRDLEAKVVALEKQLSASTSVDGGIDQLKKENEYFQTELVQTKMKLALLQEQHDDLSSEHKKIEKEWLLLKIQSAESALKAKKK</sequence>
<dbReference type="AlphaFoldDB" id="A0A3R6XRH7"/>
<feature type="coiled-coil region" evidence="1">
    <location>
        <begin position="359"/>
        <end position="393"/>
    </location>
</feature>
<evidence type="ECO:0000313" key="4">
    <source>
        <dbReference type="EMBL" id="RHY89543.1"/>
    </source>
</evidence>
<protein>
    <recommendedName>
        <fullName evidence="3">C2 NT-type domain-containing protein</fullName>
    </recommendedName>
</protein>
<evidence type="ECO:0000313" key="5">
    <source>
        <dbReference type="EMBL" id="RHZ18743.1"/>
    </source>
</evidence>
<comment type="caution">
    <text evidence="4">The sequence shown here is derived from an EMBL/GenBank/DDBJ whole genome shotgun (WGS) entry which is preliminary data.</text>
</comment>
<dbReference type="EMBL" id="QUTH01003535">
    <property type="protein sequence ID" value="RHZ18743.1"/>
    <property type="molecule type" value="Genomic_DNA"/>
</dbReference>
<name>A0A3R6XRH7_APHAT</name>
<feature type="region of interest" description="Disordered" evidence="2">
    <location>
        <begin position="744"/>
        <end position="764"/>
    </location>
</feature>
<evidence type="ECO:0000256" key="2">
    <source>
        <dbReference type="SAM" id="MobiDB-lite"/>
    </source>
</evidence>
<proteinExistence type="predicted"/>
<feature type="compositionally biased region" description="Basic and acidic residues" evidence="2">
    <location>
        <begin position="744"/>
        <end position="755"/>
    </location>
</feature>
<organism evidence="4 7">
    <name type="scientific">Aphanomyces astaci</name>
    <name type="common">Crayfish plague agent</name>
    <dbReference type="NCBI Taxonomy" id="112090"/>
    <lineage>
        <taxon>Eukaryota</taxon>
        <taxon>Sar</taxon>
        <taxon>Stramenopiles</taxon>
        <taxon>Oomycota</taxon>
        <taxon>Saprolegniomycetes</taxon>
        <taxon>Saprolegniales</taxon>
        <taxon>Verrucalvaceae</taxon>
        <taxon>Aphanomyces</taxon>
    </lineage>
</organism>
<feature type="coiled-coil region" evidence="1">
    <location>
        <begin position="451"/>
        <end position="499"/>
    </location>
</feature>
<accession>A0A3R6XRH7</accession>
<dbReference type="Proteomes" id="UP000285712">
    <property type="component" value="Unassembled WGS sequence"/>
</dbReference>
<reference evidence="6 7" key="1">
    <citation type="submission" date="2018-08" db="EMBL/GenBank/DDBJ databases">
        <title>Aphanomyces genome sequencing and annotation.</title>
        <authorList>
            <person name="Minardi D."/>
            <person name="Oidtmann B."/>
            <person name="Van Der Giezen M."/>
            <person name="Studholme D.J."/>
        </authorList>
    </citation>
    <scope>NUCLEOTIDE SEQUENCE [LARGE SCALE GENOMIC DNA]</scope>
    <source>
        <strain evidence="5 6">Da</strain>
        <strain evidence="4 7">Sv</strain>
    </source>
</reference>
<evidence type="ECO:0000313" key="7">
    <source>
        <dbReference type="Proteomes" id="UP000285712"/>
    </source>
</evidence>
<dbReference type="PROSITE" id="PS51840">
    <property type="entry name" value="C2_NT"/>
    <property type="match status" value="1"/>
</dbReference>
<evidence type="ECO:0000259" key="3">
    <source>
        <dbReference type="PROSITE" id="PS51840"/>
    </source>
</evidence>
<feature type="coiled-coil region" evidence="1">
    <location>
        <begin position="546"/>
        <end position="626"/>
    </location>
</feature>
<evidence type="ECO:0000256" key="1">
    <source>
        <dbReference type="SAM" id="Coils"/>
    </source>
</evidence>
<feature type="domain" description="C2 NT-type" evidence="3">
    <location>
        <begin position="8"/>
        <end position="147"/>
    </location>
</feature>
<dbReference type="Pfam" id="PF10358">
    <property type="entry name" value="NT-C2"/>
    <property type="match status" value="1"/>
</dbReference>